<evidence type="ECO:0000313" key="1">
    <source>
        <dbReference type="EMBL" id="KAG2181406.1"/>
    </source>
</evidence>
<name>A0A8H7PWK0_MORIS</name>
<keyword evidence="2" id="KW-1185">Reference proteome</keyword>
<protein>
    <recommendedName>
        <fullName evidence="3">C2H2-type domain-containing protein</fullName>
    </recommendedName>
</protein>
<reference evidence="1" key="1">
    <citation type="submission" date="2020-12" db="EMBL/GenBank/DDBJ databases">
        <title>Metabolic potential, ecology and presence of endohyphal bacteria is reflected in genomic diversity of Mucoromycotina.</title>
        <authorList>
            <person name="Muszewska A."/>
            <person name="Okrasinska A."/>
            <person name="Steczkiewicz K."/>
            <person name="Drgas O."/>
            <person name="Orlowska M."/>
            <person name="Perlinska-Lenart U."/>
            <person name="Aleksandrzak-Piekarczyk T."/>
            <person name="Szatraj K."/>
            <person name="Zielenkiewicz U."/>
            <person name="Pilsyk S."/>
            <person name="Malc E."/>
            <person name="Mieczkowski P."/>
            <person name="Kruszewska J.S."/>
            <person name="Biernat P."/>
            <person name="Pawlowska J."/>
        </authorList>
    </citation>
    <scope>NUCLEOTIDE SEQUENCE</scope>
    <source>
        <strain evidence="1">WA0000067209</strain>
    </source>
</reference>
<gene>
    <name evidence="1" type="ORF">INT43_008989</name>
</gene>
<dbReference type="InterPro" id="IPR022698">
    <property type="entry name" value="OrsD"/>
</dbReference>
<accession>A0A8H7PWK0</accession>
<dbReference type="AlphaFoldDB" id="A0A8H7PWK0"/>
<evidence type="ECO:0000313" key="2">
    <source>
        <dbReference type="Proteomes" id="UP000654370"/>
    </source>
</evidence>
<dbReference type="EMBL" id="JAEPQZ010000005">
    <property type="protein sequence ID" value="KAG2181406.1"/>
    <property type="molecule type" value="Genomic_DNA"/>
</dbReference>
<evidence type="ECO:0008006" key="3">
    <source>
        <dbReference type="Google" id="ProtNLM"/>
    </source>
</evidence>
<proteinExistence type="predicted"/>
<dbReference type="Pfam" id="PF12013">
    <property type="entry name" value="OrsD"/>
    <property type="match status" value="1"/>
</dbReference>
<organism evidence="1 2">
    <name type="scientific">Mortierella isabellina</name>
    <name type="common">Filamentous fungus</name>
    <name type="synonym">Umbelopsis isabellina</name>
    <dbReference type="NCBI Taxonomy" id="91625"/>
    <lineage>
        <taxon>Eukaryota</taxon>
        <taxon>Fungi</taxon>
        <taxon>Fungi incertae sedis</taxon>
        <taxon>Mucoromycota</taxon>
        <taxon>Mucoromycotina</taxon>
        <taxon>Umbelopsidomycetes</taxon>
        <taxon>Umbelopsidales</taxon>
        <taxon>Umbelopsidaceae</taxon>
        <taxon>Umbelopsis</taxon>
    </lineage>
</organism>
<comment type="caution">
    <text evidence="1">The sequence shown here is derived from an EMBL/GenBank/DDBJ whole genome shotgun (WGS) entry which is preliminary data.</text>
</comment>
<sequence length="255" mass="28998">MHLNEGSFICKCEKTDQSASSIQRHAKSCRGRRQGGEVAQVARRETAADQVVNVMEPFEAERGLTDFHEDLDFIKINIHWKAAICIICQICVGRKQLLNHCVRRHKKRLSARPEAIVAWVRGSSELPPVEGKAELLRVILGIPVYHGWRCKCCVYYCQSVRIMERHQSEQHQDEILDVVDRAEPCRVQRLYRGLGSKYFGVSDVDDNGENEEMQNVAATMLDEPSTGGTVDIKAIVSDRLPESQLLEYRSRCMIS</sequence>
<dbReference type="Proteomes" id="UP000654370">
    <property type="component" value="Unassembled WGS sequence"/>
</dbReference>